<dbReference type="InterPro" id="IPR049326">
    <property type="entry name" value="Rhodopsin_dom_fungi"/>
</dbReference>
<keyword evidence="9" id="KW-1185">Reference proteome</keyword>
<keyword evidence="2 6" id="KW-0812">Transmembrane</keyword>
<feature type="transmembrane region" description="Helical" evidence="6">
    <location>
        <begin position="26"/>
        <end position="47"/>
    </location>
</feature>
<organism evidence="8 9">
    <name type="scientific">Periconia macrospinosa</name>
    <dbReference type="NCBI Taxonomy" id="97972"/>
    <lineage>
        <taxon>Eukaryota</taxon>
        <taxon>Fungi</taxon>
        <taxon>Dikarya</taxon>
        <taxon>Ascomycota</taxon>
        <taxon>Pezizomycotina</taxon>
        <taxon>Dothideomycetes</taxon>
        <taxon>Pleosporomycetidae</taxon>
        <taxon>Pleosporales</taxon>
        <taxon>Massarineae</taxon>
        <taxon>Periconiaceae</taxon>
        <taxon>Periconia</taxon>
    </lineage>
</organism>
<dbReference type="InterPro" id="IPR052337">
    <property type="entry name" value="SAT4-like"/>
</dbReference>
<comment type="similarity">
    <text evidence="5">Belongs to the SAT4 family.</text>
</comment>
<feature type="transmembrane region" description="Helical" evidence="6">
    <location>
        <begin position="59"/>
        <end position="86"/>
    </location>
</feature>
<name>A0A2V1DIW4_9PLEO</name>
<keyword evidence="3 6" id="KW-1133">Transmembrane helix</keyword>
<reference evidence="8 9" key="1">
    <citation type="journal article" date="2018" name="Sci. Rep.">
        <title>Comparative genomics provides insights into the lifestyle and reveals functional heterogeneity of dark septate endophytic fungi.</title>
        <authorList>
            <person name="Knapp D.G."/>
            <person name="Nemeth J.B."/>
            <person name="Barry K."/>
            <person name="Hainaut M."/>
            <person name="Henrissat B."/>
            <person name="Johnson J."/>
            <person name="Kuo A."/>
            <person name="Lim J.H.P."/>
            <person name="Lipzen A."/>
            <person name="Nolan M."/>
            <person name="Ohm R.A."/>
            <person name="Tamas L."/>
            <person name="Grigoriev I.V."/>
            <person name="Spatafora J.W."/>
            <person name="Nagy L.G."/>
            <person name="Kovacs G.M."/>
        </authorList>
    </citation>
    <scope>NUCLEOTIDE SEQUENCE [LARGE SCALE GENOMIC DNA]</scope>
    <source>
        <strain evidence="8 9">DSE2036</strain>
    </source>
</reference>
<feature type="domain" description="Rhodopsin" evidence="7">
    <location>
        <begin position="43"/>
        <end position="284"/>
    </location>
</feature>
<evidence type="ECO:0000256" key="1">
    <source>
        <dbReference type="ARBA" id="ARBA00004141"/>
    </source>
</evidence>
<comment type="subcellular location">
    <subcellularLocation>
        <location evidence="1">Membrane</location>
        <topology evidence="1">Multi-pass membrane protein</topology>
    </subcellularLocation>
</comment>
<feature type="transmembrane region" description="Helical" evidence="6">
    <location>
        <begin position="106"/>
        <end position="128"/>
    </location>
</feature>
<feature type="transmembrane region" description="Helical" evidence="6">
    <location>
        <begin position="140"/>
        <end position="162"/>
    </location>
</feature>
<evidence type="ECO:0000313" key="8">
    <source>
        <dbReference type="EMBL" id="PVH97044.1"/>
    </source>
</evidence>
<dbReference type="AlphaFoldDB" id="A0A2V1DIW4"/>
<evidence type="ECO:0000256" key="3">
    <source>
        <dbReference type="ARBA" id="ARBA00022989"/>
    </source>
</evidence>
<dbReference type="PANTHER" id="PTHR33048">
    <property type="entry name" value="PTH11-LIKE INTEGRAL MEMBRANE PROTEIN (AFU_ORTHOLOGUE AFUA_5G11245)"/>
    <property type="match status" value="1"/>
</dbReference>
<protein>
    <recommendedName>
        <fullName evidence="7">Rhodopsin domain-containing protein</fullName>
    </recommendedName>
</protein>
<feature type="transmembrane region" description="Helical" evidence="6">
    <location>
        <begin position="192"/>
        <end position="210"/>
    </location>
</feature>
<evidence type="ECO:0000259" key="7">
    <source>
        <dbReference type="Pfam" id="PF20684"/>
    </source>
</evidence>
<dbReference type="PANTHER" id="PTHR33048:SF47">
    <property type="entry name" value="INTEGRAL MEMBRANE PROTEIN-RELATED"/>
    <property type="match status" value="1"/>
</dbReference>
<keyword evidence="4 6" id="KW-0472">Membrane</keyword>
<evidence type="ECO:0000313" key="9">
    <source>
        <dbReference type="Proteomes" id="UP000244855"/>
    </source>
</evidence>
<accession>A0A2V1DIW4</accession>
<gene>
    <name evidence="8" type="ORF">DM02DRAFT_644427</name>
</gene>
<feature type="transmembrane region" description="Helical" evidence="6">
    <location>
        <begin position="222"/>
        <end position="244"/>
    </location>
</feature>
<dbReference type="GO" id="GO:0016020">
    <property type="term" value="C:membrane"/>
    <property type="evidence" value="ECO:0007669"/>
    <property type="project" value="UniProtKB-SubCell"/>
</dbReference>
<evidence type="ECO:0000256" key="6">
    <source>
        <dbReference type="SAM" id="Phobius"/>
    </source>
</evidence>
<proteinExistence type="inferred from homology"/>
<dbReference type="STRING" id="97972.A0A2V1DIW4"/>
<evidence type="ECO:0000256" key="2">
    <source>
        <dbReference type="ARBA" id="ARBA00022692"/>
    </source>
</evidence>
<dbReference type="OrthoDB" id="10017208at2759"/>
<dbReference type="Proteomes" id="UP000244855">
    <property type="component" value="Unassembled WGS sequence"/>
</dbReference>
<evidence type="ECO:0000256" key="4">
    <source>
        <dbReference type="ARBA" id="ARBA00023136"/>
    </source>
</evidence>
<sequence length="328" mass="37082">MAGHELSSNPADYPPGYLQEYKGDQLIATSVVFIVLNIVFFVARLYARKARGTPTELDDWFIWPALIINLAVCLEAIFLINAAGVGYHLAAVKIYSPHKLEVWSKGVFACVWLWALPVCLPKLSILGFYLRFFTNRIERFITYGTMMIVAATFVATGITTTFQCSPVAYQWDKTIHGGKCIDVLAFYRWMSFPNIVTDIIGLVLPLRMIWRLHVNRHQKIGITIMFVTGSAGLVTSVIRFIIFFNHDAFQDNTWTSVELMKWTDIEPGIYFIAACMPSLRPLLQVARQKTITSTRKDRPNDRDIGGIASEPEDGIAVRKDIWVVNHAA</sequence>
<evidence type="ECO:0000256" key="5">
    <source>
        <dbReference type="ARBA" id="ARBA00038359"/>
    </source>
</evidence>
<dbReference type="EMBL" id="KZ805447">
    <property type="protein sequence ID" value="PVH97044.1"/>
    <property type="molecule type" value="Genomic_DNA"/>
</dbReference>
<dbReference type="Pfam" id="PF20684">
    <property type="entry name" value="Fung_rhodopsin"/>
    <property type="match status" value="1"/>
</dbReference>